<evidence type="ECO:0000256" key="5">
    <source>
        <dbReference type="SAM" id="MobiDB-lite"/>
    </source>
</evidence>
<name>A0ABP0I441_9DINO</name>
<dbReference type="GO" id="GO:0016779">
    <property type="term" value="F:nucleotidyltransferase activity"/>
    <property type="evidence" value="ECO:0007669"/>
    <property type="project" value="UniProtKB-KW"/>
</dbReference>
<dbReference type="Gene3D" id="3.90.550.10">
    <property type="entry name" value="Spore Coat Polysaccharide Biosynthesis Protein SpsA, Chain A"/>
    <property type="match status" value="1"/>
</dbReference>
<evidence type="ECO:0000256" key="1">
    <source>
        <dbReference type="ARBA" id="ARBA00010401"/>
    </source>
</evidence>
<dbReference type="Gene3D" id="2.160.10.10">
    <property type="entry name" value="Hexapeptide repeat proteins"/>
    <property type="match status" value="1"/>
</dbReference>
<dbReference type="SUPFAM" id="SSF53448">
    <property type="entry name" value="Nucleotide-diphospho-sugar transferases"/>
    <property type="match status" value="1"/>
</dbReference>
<comment type="caution">
    <text evidence="6">The sequence shown here is derived from an EMBL/GenBank/DDBJ whole genome shotgun (WGS) entry which is preliminary data.</text>
</comment>
<keyword evidence="3" id="KW-0808">Transferase</keyword>
<gene>
    <name evidence="6" type="ORF">SCF082_LOCUS4745</name>
</gene>
<dbReference type="InterPro" id="IPR002618">
    <property type="entry name" value="UDPGP_fam"/>
</dbReference>
<dbReference type="InterPro" id="IPR016267">
    <property type="entry name" value="UDPGP_trans"/>
</dbReference>
<evidence type="ECO:0000256" key="4">
    <source>
        <dbReference type="ARBA" id="ARBA00022695"/>
    </source>
</evidence>
<accession>A0ABP0I441</accession>
<keyword evidence="7" id="KW-1185">Reference proteome</keyword>
<organism evidence="6 7">
    <name type="scientific">Durusdinium trenchii</name>
    <dbReference type="NCBI Taxonomy" id="1381693"/>
    <lineage>
        <taxon>Eukaryota</taxon>
        <taxon>Sar</taxon>
        <taxon>Alveolata</taxon>
        <taxon>Dinophyceae</taxon>
        <taxon>Suessiales</taxon>
        <taxon>Symbiodiniaceae</taxon>
        <taxon>Durusdinium</taxon>
    </lineage>
</organism>
<dbReference type="Proteomes" id="UP001642464">
    <property type="component" value="Unassembled WGS sequence"/>
</dbReference>
<sequence length="320" mass="34785">MGLDKAKSLLQVTDGNSFLDLIAKQVEWMKKTYNMPDLKFMLMNSFSTSADTLAALGKYSALGTGDDLEFVQNKAPKVTAKGLKPAEWPADPSHEWCPPGHGDLYPAMLGSGTLDRLLAKGVKYMFVSNSDNLGATLDLKLLTHFAQSGAPFLMEVAARTDADKKGGETGRLGESTWQRPPGHAPVAPDTSKYRYFNTNNLWVHLGKLKELFDQNAGALPLPAAGIANLTVDPRDKASTKVIQLETAMGAAISCFAGAQAIQIPRSRFAPVKKTDDLLALRSDAYRLTEDFRIELIPERNGVPPLVKLDDMYKLPGTDCG</sequence>
<dbReference type="PANTHER" id="PTHR43511">
    <property type="match status" value="1"/>
</dbReference>
<dbReference type="InterPro" id="IPR029044">
    <property type="entry name" value="Nucleotide-diphossugar_trans"/>
</dbReference>
<proteinExistence type="inferred from homology"/>
<dbReference type="EC" id="2.7.7.9" evidence="2"/>
<dbReference type="EMBL" id="CAXAMM010002492">
    <property type="protein sequence ID" value="CAK8996337.1"/>
    <property type="molecule type" value="Genomic_DNA"/>
</dbReference>
<evidence type="ECO:0000256" key="3">
    <source>
        <dbReference type="ARBA" id="ARBA00022679"/>
    </source>
</evidence>
<evidence type="ECO:0000313" key="6">
    <source>
        <dbReference type="EMBL" id="CAK8996337.1"/>
    </source>
</evidence>
<protein>
    <recommendedName>
        <fullName evidence="2">UTP--glucose-1-phosphate uridylyltransferase</fullName>
        <ecNumber evidence="2">2.7.7.9</ecNumber>
    </recommendedName>
</protein>
<comment type="similarity">
    <text evidence="1">Belongs to the UDPGP type 1 family.</text>
</comment>
<feature type="region of interest" description="Disordered" evidence="5">
    <location>
        <begin position="164"/>
        <end position="184"/>
    </location>
</feature>
<evidence type="ECO:0000313" key="7">
    <source>
        <dbReference type="Proteomes" id="UP001642464"/>
    </source>
</evidence>
<keyword evidence="4 6" id="KW-0548">Nucleotidyltransferase</keyword>
<evidence type="ECO:0000256" key="2">
    <source>
        <dbReference type="ARBA" id="ARBA00012415"/>
    </source>
</evidence>
<dbReference type="Pfam" id="PF01704">
    <property type="entry name" value="UDPGP"/>
    <property type="match status" value="1"/>
</dbReference>
<reference evidence="6 7" key="1">
    <citation type="submission" date="2024-02" db="EMBL/GenBank/DDBJ databases">
        <authorList>
            <person name="Chen Y."/>
            <person name="Shah S."/>
            <person name="Dougan E. K."/>
            <person name="Thang M."/>
            <person name="Chan C."/>
        </authorList>
    </citation>
    <scope>NUCLEOTIDE SEQUENCE [LARGE SCALE GENOMIC DNA]</scope>
</reference>